<dbReference type="PRINTS" id="PR01033">
    <property type="entry name" value="PHYTOCHROME"/>
</dbReference>
<keyword evidence="10" id="KW-0675">Receptor</keyword>
<dbReference type="Gene3D" id="3.30.565.10">
    <property type="entry name" value="Histidine kinase-like ATPase, C-terminal domain"/>
    <property type="match status" value="1"/>
</dbReference>
<dbReference type="SUPFAM" id="SSF55874">
    <property type="entry name" value="ATPase domain of HSP90 chaperone/DNA topoisomerase II/histidine kinase"/>
    <property type="match status" value="1"/>
</dbReference>
<evidence type="ECO:0000256" key="3">
    <source>
        <dbReference type="ARBA" id="ARBA00012438"/>
    </source>
</evidence>
<dbReference type="Gene3D" id="1.10.287.130">
    <property type="match status" value="1"/>
</dbReference>
<dbReference type="Pfam" id="PF08446">
    <property type="entry name" value="PAS_2"/>
    <property type="match status" value="1"/>
</dbReference>
<dbReference type="PROSITE" id="PS50046">
    <property type="entry name" value="PHYTOCHROME_2"/>
    <property type="match status" value="1"/>
</dbReference>
<evidence type="ECO:0000259" key="12">
    <source>
        <dbReference type="PROSITE" id="PS50046"/>
    </source>
</evidence>
<evidence type="ECO:0000256" key="9">
    <source>
        <dbReference type="ARBA" id="ARBA00022991"/>
    </source>
</evidence>
<dbReference type="AlphaFoldDB" id="A0AAV4ZQQ5"/>
<dbReference type="FunFam" id="3.30.565.10:FF:000006">
    <property type="entry name" value="Sensor histidine kinase WalK"/>
    <property type="match status" value="1"/>
</dbReference>
<proteinExistence type="inferred from homology"/>
<comment type="caution">
    <text evidence="14">The sequence shown here is derived from an EMBL/GenBank/DDBJ whole genome shotgun (WGS) entry which is preliminary data.</text>
</comment>
<dbReference type="Gene3D" id="3.30.450.20">
    <property type="entry name" value="PAS domain"/>
    <property type="match status" value="1"/>
</dbReference>
<dbReference type="GO" id="GO:0000155">
    <property type="term" value="F:phosphorelay sensor kinase activity"/>
    <property type="evidence" value="ECO:0007669"/>
    <property type="project" value="InterPro"/>
</dbReference>
<dbReference type="GO" id="GO:0000156">
    <property type="term" value="F:phosphorelay response regulator activity"/>
    <property type="evidence" value="ECO:0007669"/>
    <property type="project" value="TreeGrafter"/>
</dbReference>
<dbReference type="SUPFAM" id="SSF55781">
    <property type="entry name" value="GAF domain-like"/>
    <property type="match status" value="2"/>
</dbReference>
<dbReference type="PANTHER" id="PTHR42878">
    <property type="entry name" value="TWO-COMPONENT HISTIDINE KINASE"/>
    <property type="match status" value="1"/>
</dbReference>
<sequence>MGRSTAPARVAPERRGPSSDQAMVPVRPLSIRARLLRVWPGPSGPPPEGMSDLDRAGSAAQHIDLSACDREPIHIVGSVQPHGFLLALDPRSLVVLQASANAPAAASVGTALESAYPELAALAERYRDAGAEEDGALYLRTVTLGLGPARQSYEVAAHRIDDLLVLELEETDDASGEAGLDALNPRLRAFVRRLHGARGVEDLCQLLAQDIRRLTGFDRALVYRFDRDWHGTVLAEDGNGVLPSYLDLRFPASDIPAQARELYRRNRLRIIPDAGYVPVPIRPGTTAAGEPLDLSQSILRSVSPVHVAYMRNMGTMASMSVSILVDGALWGLVSCHNREPRRVPFQARNACDVLTQIFALQLSAKVRGEQAEQRLALGAVQGRLLGFMAEEDSFVDGLLNHPDDVLALVNASGAAVVTADRCRLLGAAPPEAEVRALYAWLSARGEADDVYVTECLAEAFPRAAGFADRASGLLAISVSKRYASYILWFRPEVVRTVRWGGNPVKAASPDPEGGPDRLHPRKSFDIWKETVKGRSLPWSLPEVEVAEDLRASVLGIVLRRAEELAAMSEELQRSNKELEAFSYSVSHDLRAPFRHIVGYANLLKNREGPNLSDKGRHYVETIIEAAFSAGTLVDNLLSFSQMGRHALNRVTGDMGALVEEVRRKVLRDVGPERVVRWEVAPLGRAYADPAMLRLVLENLLSNAVKYTRGRDEAVIEVGRLPPRDGESVFYVRDNGVGFDMAYVDKLFGVFQRLHRVEEFEGTGIGLANVRRIVERHGGRTWAESRLGEGATFYFTLPVREEAH</sequence>
<dbReference type="Gene3D" id="3.30.450.270">
    <property type="match status" value="1"/>
</dbReference>
<evidence type="ECO:0000256" key="10">
    <source>
        <dbReference type="ARBA" id="ARBA00023170"/>
    </source>
</evidence>
<dbReference type="InterPro" id="IPR003018">
    <property type="entry name" value="GAF"/>
</dbReference>
<dbReference type="InterPro" id="IPR036097">
    <property type="entry name" value="HisK_dim/P_sf"/>
</dbReference>
<evidence type="ECO:0000256" key="2">
    <source>
        <dbReference type="ARBA" id="ARBA00006402"/>
    </source>
</evidence>
<dbReference type="InterPro" id="IPR013654">
    <property type="entry name" value="PAS_2"/>
</dbReference>
<evidence type="ECO:0000256" key="8">
    <source>
        <dbReference type="ARBA" id="ARBA00022777"/>
    </source>
</evidence>
<organism evidence="14 15">
    <name type="scientific">Methylobacterium hispanicum</name>
    <dbReference type="NCBI Taxonomy" id="270350"/>
    <lineage>
        <taxon>Bacteria</taxon>
        <taxon>Pseudomonadati</taxon>
        <taxon>Pseudomonadota</taxon>
        <taxon>Alphaproteobacteria</taxon>
        <taxon>Hyphomicrobiales</taxon>
        <taxon>Methylobacteriaceae</taxon>
        <taxon>Methylobacterium</taxon>
    </lineage>
</organism>
<dbReference type="InterPro" id="IPR005467">
    <property type="entry name" value="His_kinase_dom"/>
</dbReference>
<dbReference type="InterPro" id="IPR036890">
    <property type="entry name" value="HATPase_C_sf"/>
</dbReference>
<evidence type="ECO:0000313" key="15">
    <source>
        <dbReference type="Proteomes" id="UP001055247"/>
    </source>
</evidence>
<dbReference type="EC" id="2.7.13.3" evidence="3"/>
<dbReference type="Pfam" id="PF00360">
    <property type="entry name" value="PHY"/>
    <property type="match status" value="1"/>
</dbReference>
<feature type="domain" description="Histidine kinase" evidence="13">
    <location>
        <begin position="584"/>
        <end position="800"/>
    </location>
</feature>
<reference evidence="14" key="2">
    <citation type="submission" date="2021-08" db="EMBL/GenBank/DDBJ databases">
        <authorList>
            <person name="Tani A."/>
            <person name="Ola A."/>
            <person name="Ogura Y."/>
            <person name="Katsura K."/>
            <person name="Hayashi T."/>
        </authorList>
    </citation>
    <scope>NUCLEOTIDE SEQUENCE</scope>
    <source>
        <strain evidence="14">DSM 16372</strain>
    </source>
</reference>
<keyword evidence="7" id="KW-0808">Transferase</keyword>
<dbReference type="Gene3D" id="3.30.450.40">
    <property type="match status" value="1"/>
</dbReference>
<dbReference type="SMART" id="SM00065">
    <property type="entry name" value="GAF"/>
    <property type="match status" value="1"/>
</dbReference>
<evidence type="ECO:0000256" key="5">
    <source>
        <dbReference type="ARBA" id="ARBA00022553"/>
    </source>
</evidence>
<keyword evidence="4" id="KW-0600">Photoreceptor protein</keyword>
<dbReference type="SUPFAM" id="SSF47384">
    <property type="entry name" value="Homodimeric domain of signal transducing histidine kinase"/>
    <property type="match status" value="1"/>
</dbReference>
<dbReference type="InterPro" id="IPR001294">
    <property type="entry name" value="Phytochrome"/>
</dbReference>
<evidence type="ECO:0000256" key="6">
    <source>
        <dbReference type="ARBA" id="ARBA00022606"/>
    </source>
</evidence>
<keyword evidence="9" id="KW-0157">Chromophore</keyword>
<evidence type="ECO:0000256" key="11">
    <source>
        <dbReference type="SAM" id="MobiDB-lite"/>
    </source>
</evidence>
<reference evidence="14" key="1">
    <citation type="journal article" date="2016" name="Front. Microbiol.">
        <title>Genome Sequence of the Piezophilic, Mesophilic Sulfate-Reducing Bacterium Desulfovibrio indicus J2T.</title>
        <authorList>
            <person name="Cao J."/>
            <person name="Maignien L."/>
            <person name="Shao Z."/>
            <person name="Alain K."/>
            <person name="Jebbar M."/>
        </authorList>
    </citation>
    <scope>NUCLEOTIDE SEQUENCE</scope>
    <source>
        <strain evidence="14">DSM 16372</strain>
    </source>
</reference>
<dbReference type="Pfam" id="PF02518">
    <property type="entry name" value="HATPase_c"/>
    <property type="match status" value="1"/>
</dbReference>
<keyword evidence="6" id="KW-0716">Sensory transduction</keyword>
<keyword evidence="8" id="KW-0418">Kinase</keyword>
<gene>
    <name evidence="14" type="primary">cph1_2</name>
    <name evidence="14" type="ORF">BHAOGJBA_3957</name>
</gene>
<dbReference type="InterPro" id="IPR013515">
    <property type="entry name" value="Phytochrome_cen-reg"/>
</dbReference>
<dbReference type="Proteomes" id="UP001055247">
    <property type="component" value="Unassembled WGS sequence"/>
</dbReference>
<evidence type="ECO:0000256" key="7">
    <source>
        <dbReference type="ARBA" id="ARBA00022679"/>
    </source>
</evidence>
<keyword evidence="15" id="KW-1185">Reference proteome</keyword>
<dbReference type="InterPro" id="IPR029016">
    <property type="entry name" value="GAF-like_dom_sf"/>
</dbReference>
<dbReference type="InterPro" id="IPR003594">
    <property type="entry name" value="HATPase_dom"/>
</dbReference>
<name>A0AAV4ZQQ5_9HYPH</name>
<comment type="catalytic activity">
    <reaction evidence="1">
        <text>ATP + protein L-histidine = ADP + protein N-phospho-L-histidine.</text>
        <dbReference type="EC" id="2.7.13.3"/>
    </reaction>
</comment>
<feature type="region of interest" description="Disordered" evidence="11">
    <location>
        <begin position="1"/>
        <end position="24"/>
    </location>
</feature>
<dbReference type="GO" id="GO:0006355">
    <property type="term" value="P:regulation of DNA-templated transcription"/>
    <property type="evidence" value="ECO:0007669"/>
    <property type="project" value="InterPro"/>
</dbReference>
<dbReference type="InterPro" id="IPR035965">
    <property type="entry name" value="PAS-like_dom_sf"/>
</dbReference>
<dbReference type="InterPro" id="IPR003661">
    <property type="entry name" value="HisK_dim/P_dom"/>
</dbReference>
<dbReference type="CDD" id="cd00082">
    <property type="entry name" value="HisKA"/>
    <property type="match status" value="1"/>
</dbReference>
<evidence type="ECO:0000313" key="14">
    <source>
        <dbReference type="EMBL" id="GJD90418.1"/>
    </source>
</evidence>
<dbReference type="PANTHER" id="PTHR42878:SF15">
    <property type="entry name" value="BACTERIOPHYTOCHROME"/>
    <property type="match status" value="1"/>
</dbReference>
<dbReference type="Pfam" id="PF00512">
    <property type="entry name" value="HisKA"/>
    <property type="match status" value="1"/>
</dbReference>
<dbReference type="SMART" id="SM00388">
    <property type="entry name" value="HisKA"/>
    <property type="match status" value="1"/>
</dbReference>
<accession>A0AAV4ZQQ5</accession>
<dbReference type="GO" id="GO:0009584">
    <property type="term" value="P:detection of visible light"/>
    <property type="evidence" value="ECO:0007669"/>
    <property type="project" value="InterPro"/>
</dbReference>
<dbReference type="GO" id="GO:0009881">
    <property type="term" value="F:photoreceptor activity"/>
    <property type="evidence" value="ECO:0007669"/>
    <property type="project" value="UniProtKB-KW"/>
</dbReference>
<evidence type="ECO:0000259" key="13">
    <source>
        <dbReference type="PROSITE" id="PS50109"/>
    </source>
</evidence>
<protein>
    <recommendedName>
        <fullName evidence="3">histidine kinase</fullName>
        <ecNumber evidence="3">2.7.13.3</ecNumber>
    </recommendedName>
</protein>
<dbReference type="InterPro" id="IPR050351">
    <property type="entry name" value="BphY/WalK/GraS-like"/>
</dbReference>
<dbReference type="Pfam" id="PF01590">
    <property type="entry name" value="GAF"/>
    <property type="match status" value="1"/>
</dbReference>
<keyword evidence="5" id="KW-0597">Phosphoprotein</keyword>
<dbReference type="InterPro" id="IPR016132">
    <property type="entry name" value="Phyto_chromo_attachment"/>
</dbReference>
<evidence type="ECO:0000256" key="4">
    <source>
        <dbReference type="ARBA" id="ARBA00022543"/>
    </source>
</evidence>
<dbReference type="SMART" id="SM00387">
    <property type="entry name" value="HATPase_c"/>
    <property type="match status" value="1"/>
</dbReference>
<comment type="similarity">
    <text evidence="2">In the N-terminal section; belongs to the phytochrome family.</text>
</comment>
<dbReference type="PROSITE" id="PS50109">
    <property type="entry name" value="HIS_KIN"/>
    <property type="match status" value="1"/>
</dbReference>
<dbReference type="GO" id="GO:0030295">
    <property type="term" value="F:protein kinase activator activity"/>
    <property type="evidence" value="ECO:0007669"/>
    <property type="project" value="TreeGrafter"/>
</dbReference>
<evidence type="ECO:0000256" key="1">
    <source>
        <dbReference type="ARBA" id="ARBA00000085"/>
    </source>
</evidence>
<dbReference type="GO" id="GO:0007234">
    <property type="term" value="P:osmosensory signaling via phosphorelay pathway"/>
    <property type="evidence" value="ECO:0007669"/>
    <property type="project" value="TreeGrafter"/>
</dbReference>
<feature type="domain" description="Phytochrome chromophore attachment site" evidence="12">
    <location>
        <begin position="199"/>
        <end position="356"/>
    </location>
</feature>
<dbReference type="InterPro" id="IPR043150">
    <property type="entry name" value="Phytochrome_PHY_sf"/>
</dbReference>
<dbReference type="SUPFAM" id="SSF55785">
    <property type="entry name" value="PYP-like sensor domain (PAS domain)"/>
    <property type="match status" value="1"/>
</dbReference>
<dbReference type="EMBL" id="BPQO01000018">
    <property type="protein sequence ID" value="GJD90418.1"/>
    <property type="molecule type" value="Genomic_DNA"/>
</dbReference>